<evidence type="ECO:0000259" key="7">
    <source>
        <dbReference type="Pfam" id="PF00441"/>
    </source>
</evidence>
<comment type="cofactor">
    <cofactor evidence="1 6">
        <name>FAD</name>
        <dbReference type="ChEBI" id="CHEBI:57692"/>
    </cofactor>
</comment>
<dbReference type="SUPFAM" id="SSF56645">
    <property type="entry name" value="Acyl-CoA dehydrogenase NM domain-like"/>
    <property type="match status" value="1"/>
</dbReference>
<dbReference type="Pfam" id="PF02770">
    <property type="entry name" value="Acyl-CoA_dh_M"/>
    <property type="match status" value="1"/>
</dbReference>
<dbReference type="EMBL" id="CP089984">
    <property type="protein sequence ID" value="WXB18577.1"/>
    <property type="molecule type" value="Genomic_DNA"/>
</dbReference>
<keyword evidence="3 6" id="KW-0285">Flavoprotein</keyword>
<dbReference type="InterPro" id="IPR037069">
    <property type="entry name" value="AcylCoA_DH/ox_N_sf"/>
</dbReference>
<dbReference type="InterPro" id="IPR036250">
    <property type="entry name" value="AcylCo_DH-like_C"/>
</dbReference>
<evidence type="ECO:0000259" key="9">
    <source>
        <dbReference type="Pfam" id="PF02771"/>
    </source>
</evidence>
<dbReference type="Pfam" id="PF02771">
    <property type="entry name" value="Acyl-CoA_dh_N"/>
    <property type="match status" value="1"/>
</dbReference>
<evidence type="ECO:0000259" key="8">
    <source>
        <dbReference type="Pfam" id="PF02770"/>
    </source>
</evidence>
<dbReference type="Gene3D" id="1.20.140.10">
    <property type="entry name" value="Butyryl-CoA Dehydrogenase, subunit A, domain 3"/>
    <property type="match status" value="1"/>
</dbReference>
<name>A0ABZ2M7U4_9BACT</name>
<evidence type="ECO:0000313" key="11">
    <source>
        <dbReference type="Proteomes" id="UP001370348"/>
    </source>
</evidence>
<accession>A0ABZ2M7U4</accession>
<dbReference type="InterPro" id="IPR013786">
    <property type="entry name" value="AcylCoA_DH/ox_N"/>
</dbReference>
<keyword evidence="4 6" id="KW-0274">FAD</keyword>
<evidence type="ECO:0000313" key="10">
    <source>
        <dbReference type="EMBL" id="WXB18577.1"/>
    </source>
</evidence>
<sequence length="386" mass="41994">MDFQFTEEQKQLRDVLDRFIAKEYGFETRRQIVKEPLGFRRATWEKFAELGLLGLTIPEAHGGFGGGAVDTLLVMEAFGRGLVVEPYLSSVVLSGGLLRELGNEAQKSELLPAIAAGQKLFAFAHYEQGSRYELEHVSARAARKGPAQYALTGKKTVVLHGGSADRFIVSARTSGEAGDAEGISLFLVDARAPGVSLRDYPTQDGQRAAEVALDAVTVADEARLGEEGRALPGIERVVDFAIAALCAEAVGCMGALNAQTLEYVKTRKQFGVPIGKFQVLQHRMADMFIHTEQARSMSYLAAVKVHASDPAERRRALSAAKALVGQSSRFVGQQAIQLHGGMGVTDELEVSHHFKRLTAINLTFGDAEHHLARFSDQMERRGRVDG</sequence>
<dbReference type="CDD" id="cd00567">
    <property type="entry name" value="ACAD"/>
    <property type="match status" value="1"/>
</dbReference>
<dbReference type="Proteomes" id="UP001370348">
    <property type="component" value="Chromosome"/>
</dbReference>
<organism evidence="10 11">
    <name type="scientific">Pendulispora albinea</name>
    <dbReference type="NCBI Taxonomy" id="2741071"/>
    <lineage>
        <taxon>Bacteria</taxon>
        <taxon>Pseudomonadati</taxon>
        <taxon>Myxococcota</taxon>
        <taxon>Myxococcia</taxon>
        <taxon>Myxococcales</taxon>
        <taxon>Sorangiineae</taxon>
        <taxon>Pendulisporaceae</taxon>
        <taxon>Pendulispora</taxon>
    </lineage>
</organism>
<evidence type="ECO:0000256" key="5">
    <source>
        <dbReference type="ARBA" id="ARBA00023002"/>
    </source>
</evidence>
<dbReference type="Gene3D" id="1.10.540.10">
    <property type="entry name" value="Acyl-CoA dehydrogenase/oxidase, N-terminal domain"/>
    <property type="match status" value="1"/>
</dbReference>
<dbReference type="Pfam" id="PF00441">
    <property type="entry name" value="Acyl-CoA_dh_1"/>
    <property type="match status" value="1"/>
</dbReference>
<reference evidence="10 11" key="1">
    <citation type="submission" date="2021-12" db="EMBL/GenBank/DDBJ databases">
        <title>Discovery of the Pendulisporaceae a myxobacterial family with distinct sporulation behavior and unique specialized metabolism.</title>
        <authorList>
            <person name="Garcia R."/>
            <person name="Popoff A."/>
            <person name="Bader C.D."/>
            <person name="Loehr J."/>
            <person name="Walesch S."/>
            <person name="Walt C."/>
            <person name="Boldt J."/>
            <person name="Bunk B."/>
            <person name="Haeckl F.J.F.P.J."/>
            <person name="Gunesch A.P."/>
            <person name="Birkelbach J."/>
            <person name="Nuebel U."/>
            <person name="Pietschmann T."/>
            <person name="Bach T."/>
            <person name="Mueller R."/>
        </authorList>
    </citation>
    <scope>NUCLEOTIDE SEQUENCE [LARGE SCALE GENOMIC DNA]</scope>
    <source>
        <strain evidence="10 11">MSr11954</strain>
    </source>
</reference>
<dbReference type="InterPro" id="IPR046373">
    <property type="entry name" value="Acyl-CoA_Oxase/DH_mid-dom_sf"/>
</dbReference>
<evidence type="ECO:0000256" key="3">
    <source>
        <dbReference type="ARBA" id="ARBA00022630"/>
    </source>
</evidence>
<protein>
    <submittedName>
        <fullName evidence="10">Acyl-CoA dehydrogenase</fullName>
    </submittedName>
</protein>
<feature type="domain" description="Acyl-CoA oxidase/dehydrogenase middle" evidence="8">
    <location>
        <begin position="122"/>
        <end position="210"/>
    </location>
</feature>
<proteinExistence type="inferred from homology"/>
<evidence type="ECO:0000256" key="2">
    <source>
        <dbReference type="ARBA" id="ARBA00009347"/>
    </source>
</evidence>
<keyword evidence="5 6" id="KW-0560">Oxidoreductase</keyword>
<dbReference type="RefSeq" id="WP_394828210.1">
    <property type="nucleotide sequence ID" value="NZ_CP089984.1"/>
</dbReference>
<comment type="similarity">
    <text evidence="2 6">Belongs to the acyl-CoA dehydrogenase family.</text>
</comment>
<feature type="domain" description="Acyl-CoA dehydrogenase/oxidase C-terminal" evidence="7">
    <location>
        <begin position="243"/>
        <end position="373"/>
    </location>
</feature>
<dbReference type="InterPro" id="IPR009075">
    <property type="entry name" value="AcylCo_DH/oxidase_C"/>
</dbReference>
<dbReference type="Gene3D" id="2.40.110.10">
    <property type="entry name" value="Butyryl-CoA Dehydrogenase, subunit A, domain 2"/>
    <property type="match status" value="1"/>
</dbReference>
<dbReference type="SUPFAM" id="SSF47203">
    <property type="entry name" value="Acyl-CoA dehydrogenase C-terminal domain-like"/>
    <property type="match status" value="1"/>
</dbReference>
<dbReference type="InterPro" id="IPR009100">
    <property type="entry name" value="AcylCoA_DH/oxidase_NM_dom_sf"/>
</dbReference>
<dbReference type="InterPro" id="IPR006091">
    <property type="entry name" value="Acyl-CoA_Oxase/DH_mid-dom"/>
</dbReference>
<feature type="domain" description="Acyl-CoA dehydrogenase/oxidase N-terminal" evidence="9">
    <location>
        <begin position="6"/>
        <end position="118"/>
    </location>
</feature>
<gene>
    <name evidence="10" type="ORF">LZC94_15215</name>
</gene>
<evidence type="ECO:0000256" key="1">
    <source>
        <dbReference type="ARBA" id="ARBA00001974"/>
    </source>
</evidence>
<keyword evidence="11" id="KW-1185">Reference proteome</keyword>
<dbReference type="PANTHER" id="PTHR43884:SF20">
    <property type="entry name" value="ACYL-COA DEHYDROGENASE FADE28"/>
    <property type="match status" value="1"/>
</dbReference>
<evidence type="ECO:0000256" key="6">
    <source>
        <dbReference type="RuleBase" id="RU362125"/>
    </source>
</evidence>
<evidence type="ECO:0000256" key="4">
    <source>
        <dbReference type="ARBA" id="ARBA00022827"/>
    </source>
</evidence>
<dbReference type="PANTHER" id="PTHR43884">
    <property type="entry name" value="ACYL-COA DEHYDROGENASE"/>
    <property type="match status" value="1"/>
</dbReference>